<dbReference type="InterPro" id="IPR008042">
    <property type="entry name" value="Retrotrans_Pao"/>
</dbReference>
<dbReference type="PANTHER" id="PTHR47331">
    <property type="entry name" value="PHD-TYPE DOMAIN-CONTAINING PROTEIN"/>
    <property type="match status" value="1"/>
</dbReference>
<name>A0AAV2MVU0_9HYME</name>
<dbReference type="Pfam" id="PF05380">
    <property type="entry name" value="Peptidase_A17"/>
    <property type="match status" value="1"/>
</dbReference>
<comment type="caution">
    <text evidence="1">The sequence shown here is derived from an EMBL/GenBank/DDBJ whole genome shotgun (WGS) entry which is preliminary data.</text>
</comment>
<organism evidence="1 2">
    <name type="scientific">Lasius platythorax</name>
    <dbReference type="NCBI Taxonomy" id="488582"/>
    <lineage>
        <taxon>Eukaryota</taxon>
        <taxon>Metazoa</taxon>
        <taxon>Ecdysozoa</taxon>
        <taxon>Arthropoda</taxon>
        <taxon>Hexapoda</taxon>
        <taxon>Insecta</taxon>
        <taxon>Pterygota</taxon>
        <taxon>Neoptera</taxon>
        <taxon>Endopterygota</taxon>
        <taxon>Hymenoptera</taxon>
        <taxon>Apocrita</taxon>
        <taxon>Aculeata</taxon>
        <taxon>Formicoidea</taxon>
        <taxon>Formicidae</taxon>
        <taxon>Formicinae</taxon>
        <taxon>Lasius</taxon>
        <taxon>Lasius</taxon>
    </lineage>
</organism>
<dbReference type="GO" id="GO:0071897">
    <property type="term" value="P:DNA biosynthetic process"/>
    <property type="evidence" value="ECO:0007669"/>
    <property type="project" value="UniProtKB-ARBA"/>
</dbReference>
<evidence type="ECO:0008006" key="3">
    <source>
        <dbReference type="Google" id="ProtNLM"/>
    </source>
</evidence>
<keyword evidence="2" id="KW-1185">Reference proteome</keyword>
<dbReference type="EMBL" id="CAXIPU020000424">
    <property type="protein sequence ID" value="CAL1671717.1"/>
    <property type="molecule type" value="Genomic_DNA"/>
</dbReference>
<gene>
    <name evidence="1" type="ORF">LPLAT_LOCUS5146</name>
</gene>
<sequence>MRHMELVRDSNSHVKPVYIPHHPVQREDSLTTRLRVVFNASSVTSTGASLNDCLLGRPKLQRDIAEILIRWRQHRYVYIADIAKMFRQILVHPDDADYQRIVWRPNKSGPVKIYRLLTVTYGTACAPYLALRVLLQLAKDENDHFPEAAQVLRDNTYVDDVLFGSDDIATAFAIRDQLNTLMSRGGFHLRKWAANHDDLVRDIPDKNYETALDHSLDGSEVLKVLGLTWLPADDVFRFQIAVLPHDKHTKRSILSFIARLFDPLGWAAPVVISAKLLMQDLWLQKLDWDEPVPSTVLSRWENYYQGLPKLITLRIPRWTGRMSNHSTAEIHGFSDASQRAYSAVVYLRISNSLDDSNFARG</sequence>
<dbReference type="InterPro" id="IPR043502">
    <property type="entry name" value="DNA/RNA_pol_sf"/>
</dbReference>
<evidence type="ECO:0000313" key="2">
    <source>
        <dbReference type="Proteomes" id="UP001497644"/>
    </source>
</evidence>
<accession>A0AAV2MVU0</accession>
<protein>
    <recommendedName>
        <fullName evidence="3">Reverse transcriptase domain-containing protein</fullName>
    </recommendedName>
</protein>
<dbReference type="Proteomes" id="UP001497644">
    <property type="component" value="Unassembled WGS sequence"/>
</dbReference>
<dbReference type="SUPFAM" id="SSF56672">
    <property type="entry name" value="DNA/RNA polymerases"/>
    <property type="match status" value="1"/>
</dbReference>
<dbReference type="CDD" id="cd01644">
    <property type="entry name" value="RT_pepA17"/>
    <property type="match status" value="1"/>
</dbReference>
<proteinExistence type="predicted"/>
<dbReference type="AlphaFoldDB" id="A0AAV2MVU0"/>
<evidence type="ECO:0000313" key="1">
    <source>
        <dbReference type="EMBL" id="CAL1671717.1"/>
    </source>
</evidence>
<reference evidence="1" key="1">
    <citation type="submission" date="2024-04" db="EMBL/GenBank/DDBJ databases">
        <authorList>
            <consortium name="Molecular Ecology Group"/>
        </authorList>
    </citation>
    <scope>NUCLEOTIDE SEQUENCE</scope>
</reference>